<feature type="domain" description="PHB de-polymerase C-terminal" evidence="1">
    <location>
        <begin position="202"/>
        <end position="402"/>
    </location>
</feature>
<gene>
    <name evidence="2" type="primary">phaZ</name>
    <name evidence="2" type="ORF">KL771_20170</name>
</gene>
<dbReference type="PIRSF" id="PIRSF020818">
    <property type="entry name" value="PHB_depoly_PhaZ"/>
    <property type="match status" value="1"/>
</dbReference>
<dbReference type="InterPro" id="IPR029058">
    <property type="entry name" value="AB_hydrolase_fold"/>
</dbReference>
<dbReference type="SUPFAM" id="SSF53474">
    <property type="entry name" value="alpha/beta-Hydrolases"/>
    <property type="match status" value="1"/>
</dbReference>
<reference evidence="2 3" key="1">
    <citation type="submission" date="2021-06" db="EMBL/GenBank/DDBJ databases">
        <authorList>
            <person name="Grouzdev D.S."/>
            <person name="Koziaeva V."/>
        </authorList>
    </citation>
    <scope>NUCLEOTIDE SEQUENCE [LARGE SCALE GENOMIC DNA]</scope>
    <source>
        <strain evidence="2 3">22</strain>
    </source>
</reference>
<name>A0A947DC23_9HYPH</name>
<organism evidence="2 3">
    <name type="scientific">Prosthecodimorpha staleyi</name>
    <dbReference type="NCBI Taxonomy" id="2840188"/>
    <lineage>
        <taxon>Bacteria</taxon>
        <taxon>Pseudomonadati</taxon>
        <taxon>Pseudomonadota</taxon>
        <taxon>Alphaproteobacteria</taxon>
        <taxon>Hyphomicrobiales</taxon>
        <taxon>Ancalomicrobiaceae</taxon>
        <taxon>Prosthecodimorpha</taxon>
    </lineage>
</organism>
<proteinExistence type="predicted"/>
<evidence type="ECO:0000259" key="1">
    <source>
        <dbReference type="Pfam" id="PF06850"/>
    </source>
</evidence>
<evidence type="ECO:0000313" key="2">
    <source>
        <dbReference type="EMBL" id="MBT9291794.1"/>
    </source>
</evidence>
<dbReference type="NCBIfam" id="TIGR01849">
    <property type="entry name" value="PHB_depoly_PhaZ"/>
    <property type="match status" value="1"/>
</dbReference>
<dbReference type="Pfam" id="PF06850">
    <property type="entry name" value="PHB_depo_C"/>
    <property type="match status" value="1"/>
</dbReference>
<dbReference type="PANTHER" id="PTHR36837:SF4">
    <property type="entry name" value="BLR0908 PROTEIN"/>
    <property type="match status" value="1"/>
</dbReference>
<dbReference type="AlphaFoldDB" id="A0A947DC23"/>
<dbReference type="Proteomes" id="UP000766595">
    <property type="component" value="Unassembled WGS sequence"/>
</dbReference>
<accession>A0A947DC23</accession>
<dbReference type="InterPro" id="IPR009656">
    <property type="entry name" value="PHB_depo_C"/>
</dbReference>
<sequence length="404" mass="45214">MLYFAYQCQDDLMEPIRAAAAGALDYWGDWARAGGLPGSRRMAAQWEMVSRMRMSHHRPDYGITAVTTGNREATVTEEATFSTPFGTLLRFRKDVDIVQPKVLLVAPLSGHFATLLRATVRTLLADHDVYITDWHNARDVPVSAGRFGFEDYVEHVIRFLEVLGPGANVIAVCQPCVQVLAATAIMAEDDNPATPKTMTLMAGPVDTRINPTKVNELATSKPIRWFEDTLLASVPARHRGGGRRVYPGFIQLMAFMTMNMERHVKQHQALYDHLARGETAEAEAIKTFYDEYFAVLDLPAEFYIETVDFVFQRALLAKGELTFRGRTVNPKAIRRTALLTVEGERDDICALGQTVAAHDLCSSLRPFLKRHHMQAGVGHYGVFSGRKWEGQIYPNVRNMILANA</sequence>
<evidence type="ECO:0000313" key="3">
    <source>
        <dbReference type="Proteomes" id="UP000766595"/>
    </source>
</evidence>
<comment type="caution">
    <text evidence="2">The sequence shown here is derived from an EMBL/GenBank/DDBJ whole genome shotgun (WGS) entry which is preliminary data.</text>
</comment>
<dbReference type="RefSeq" id="WP_261970322.1">
    <property type="nucleotide sequence ID" value="NZ_JAHHZF010000010.1"/>
</dbReference>
<protein>
    <submittedName>
        <fullName evidence="2">Polyhydroxyalkanoate depolymerase</fullName>
    </submittedName>
</protein>
<dbReference type="InterPro" id="IPR010915">
    <property type="entry name" value="PHB_depoly_PhaZ"/>
</dbReference>
<keyword evidence="3" id="KW-1185">Reference proteome</keyword>
<dbReference type="PANTHER" id="PTHR36837">
    <property type="entry name" value="POLY(3-HYDROXYALKANOATE) POLYMERASE SUBUNIT PHAC"/>
    <property type="match status" value="1"/>
</dbReference>
<dbReference type="EMBL" id="JAHHZF010000010">
    <property type="protein sequence ID" value="MBT9291794.1"/>
    <property type="molecule type" value="Genomic_DNA"/>
</dbReference>
<dbReference type="InterPro" id="IPR051321">
    <property type="entry name" value="PHA/PHB_synthase"/>
</dbReference>